<dbReference type="Proteomes" id="UP000006015">
    <property type="component" value="Unassembled WGS sequence"/>
</dbReference>
<evidence type="ECO:0000313" key="1">
    <source>
        <dbReference type="EMBL" id="EFG81897.1"/>
    </source>
</evidence>
<evidence type="ECO:0000313" key="2">
    <source>
        <dbReference type="Proteomes" id="UP000006015"/>
    </source>
</evidence>
<comment type="caution">
    <text evidence="1">The sequence shown here is derived from an EMBL/GenBank/DDBJ whole genome shotgun (WGS) entry which is preliminary data.</text>
</comment>
<keyword evidence="2" id="KW-1185">Reference proteome</keyword>
<name>A0ABN0AG83_CORAM</name>
<organism evidence="1 2">
    <name type="scientific">Corynebacterium ammoniagenes DSM 20306</name>
    <dbReference type="NCBI Taxonomy" id="649754"/>
    <lineage>
        <taxon>Bacteria</taxon>
        <taxon>Bacillati</taxon>
        <taxon>Actinomycetota</taxon>
        <taxon>Actinomycetes</taxon>
        <taxon>Mycobacteriales</taxon>
        <taxon>Corynebacteriaceae</taxon>
        <taxon>Corynebacterium</taxon>
    </lineage>
</organism>
<reference evidence="1 2" key="1">
    <citation type="submission" date="2010-04" db="EMBL/GenBank/DDBJ databases">
        <authorList>
            <person name="Weinstock G."/>
            <person name="Sodergren E."/>
            <person name="Clifton S."/>
            <person name="Fulton L."/>
            <person name="Fulton B."/>
            <person name="Courtney L."/>
            <person name="Fronick C."/>
            <person name="Harrison M."/>
            <person name="Strong C."/>
            <person name="Farmer C."/>
            <person name="Delahaunty K."/>
            <person name="Markovic C."/>
            <person name="Hall O."/>
            <person name="Minx P."/>
            <person name="Tomlinson C."/>
            <person name="Mitreva M."/>
            <person name="Hou S."/>
            <person name="Wollam A."/>
            <person name="Pepin K.H."/>
            <person name="Johnson M."/>
            <person name="Bhonagiri V."/>
            <person name="Zhang X."/>
            <person name="Suruliraj S."/>
            <person name="Warren W."/>
            <person name="Chinwalla A."/>
            <person name="Mardis E.R."/>
            <person name="Wilson R.K."/>
        </authorList>
    </citation>
    <scope>NUCLEOTIDE SEQUENCE [LARGE SCALE GENOMIC DNA]</scope>
    <source>
        <strain evidence="1 2">DSM 20306</strain>
    </source>
</reference>
<gene>
    <name evidence="1" type="ORF">HMPREF0281_00884</name>
</gene>
<proteinExistence type="predicted"/>
<accession>A0ABN0AG83</accession>
<protein>
    <submittedName>
        <fullName evidence="1">Uncharacterized protein</fullName>
    </submittedName>
</protein>
<dbReference type="EMBL" id="ADNS01000005">
    <property type="protein sequence ID" value="EFG81897.1"/>
    <property type="molecule type" value="Genomic_DNA"/>
</dbReference>
<sequence>MPVAAVCCVVAVVEDQHRPRRRTTKVFRCVTVRSEQGSGDNFGVLSTGAAVRK</sequence>